<keyword evidence="3" id="KW-1185">Reference proteome</keyword>
<dbReference type="AlphaFoldDB" id="A0A2A2D7W2"/>
<proteinExistence type="predicted"/>
<sequence>MSSDYAPDDEALRLYGRYKRAREIEAELRDPVREQAARDLKAGAAVSDLAKLTGLTPEYFRRIARAESVERKRPPTVGKLASGPARQHAAPPPAAPRWEGSPAPRMPGPPAELGLSPVVAALPEGDARLLASQAEAQHPDWGKEVRKELRGVPAEWVKRAIVEAAVQAGYVGVPGGETEK</sequence>
<evidence type="ECO:0000313" key="3">
    <source>
        <dbReference type="Proteomes" id="UP000218944"/>
    </source>
</evidence>
<evidence type="ECO:0000256" key="1">
    <source>
        <dbReference type="SAM" id="MobiDB-lite"/>
    </source>
</evidence>
<dbReference type="RefSeq" id="WP_095581048.1">
    <property type="nucleotide sequence ID" value="NZ_JAJQQQ010000001.1"/>
</dbReference>
<organism evidence="2 3">
    <name type="scientific">Streptomyces albireticuli</name>
    <dbReference type="NCBI Taxonomy" id="1940"/>
    <lineage>
        <taxon>Bacteria</taxon>
        <taxon>Bacillati</taxon>
        <taxon>Actinomycetota</taxon>
        <taxon>Actinomycetes</taxon>
        <taxon>Kitasatosporales</taxon>
        <taxon>Streptomycetaceae</taxon>
        <taxon>Streptomyces</taxon>
    </lineage>
</organism>
<feature type="region of interest" description="Disordered" evidence="1">
    <location>
        <begin position="66"/>
        <end position="115"/>
    </location>
</feature>
<comment type="caution">
    <text evidence="2">The sequence shown here is derived from an EMBL/GenBank/DDBJ whole genome shotgun (WGS) entry which is preliminary data.</text>
</comment>
<name>A0A2A2D7W2_9ACTN</name>
<protein>
    <submittedName>
        <fullName evidence="2">Uncharacterized protein</fullName>
    </submittedName>
</protein>
<dbReference type="Proteomes" id="UP000218944">
    <property type="component" value="Unassembled WGS sequence"/>
</dbReference>
<accession>A0A2A2D7W2</accession>
<dbReference type="EMBL" id="NSJV01000232">
    <property type="protein sequence ID" value="PAU48563.1"/>
    <property type="molecule type" value="Genomic_DNA"/>
</dbReference>
<reference evidence="2 3" key="1">
    <citation type="submission" date="2017-08" db="EMBL/GenBank/DDBJ databases">
        <title>Genome sequence of Streptomyces albireticuli NRRL B-1670.</title>
        <authorList>
            <person name="Graham D.E."/>
            <person name="Mahan K.M."/>
            <person name="Klingeman D.M."/>
            <person name="Hettich R.L."/>
            <person name="Parry R.J."/>
            <person name="Spain J.C."/>
        </authorList>
    </citation>
    <scope>NUCLEOTIDE SEQUENCE [LARGE SCALE GENOMIC DNA]</scope>
    <source>
        <strain evidence="2 3">NRRL B-1670</strain>
    </source>
</reference>
<evidence type="ECO:0000313" key="2">
    <source>
        <dbReference type="EMBL" id="PAU48563.1"/>
    </source>
</evidence>
<gene>
    <name evidence="2" type="ORF">CK936_12545</name>
</gene>